<evidence type="ECO:0000313" key="2">
    <source>
        <dbReference type="Proteomes" id="UP000316621"/>
    </source>
</evidence>
<sequence>MGGVKPRISIFFRLDSTITGLNINQAFSPRFLRILHWEFYFLL</sequence>
<proteinExistence type="predicted"/>
<dbReference type="Proteomes" id="UP000316621">
    <property type="component" value="Chromosome 8"/>
</dbReference>
<gene>
    <name evidence="1" type="ORF">C5167_049788</name>
</gene>
<dbReference type="EMBL" id="CM010722">
    <property type="protein sequence ID" value="RZC74312.1"/>
    <property type="molecule type" value="Genomic_DNA"/>
</dbReference>
<organism evidence="1 2">
    <name type="scientific">Papaver somniferum</name>
    <name type="common">Opium poppy</name>
    <dbReference type="NCBI Taxonomy" id="3469"/>
    <lineage>
        <taxon>Eukaryota</taxon>
        <taxon>Viridiplantae</taxon>
        <taxon>Streptophyta</taxon>
        <taxon>Embryophyta</taxon>
        <taxon>Tracheophyta</taxon>
        <taxon>Spermatophyta</taxon>
        <taxon>Magnoliopsida</taxon>
        <taxon>Ranunculales</taxon>
        <taxon>Papaveraceae</taxon>
        <taxon>Papaveroideae</taxon>
        <taxon>Papaver</taxon>
    </lineage>
</organism>
<reference evidence="1 2" key="1">
    <citation type="journal article" date="2018" name="Science">
        <title>The opium poppy genome and morphinan production.</title>
        <authorList>
            <person name="Guo L."/>
            <person name="Winzer T."/>
            <person name="Yang X."/>
            <person name="Li Y."/>
            <person name="Ning Z."/>
            <person name="He Z."/>
            <person name="Teodor R."/>
            <person name="Lu Y."/>
            <person name="Bowser T.A."/>
            <person name="Graham I.A."/>
            <person name="Ye K."/>
        </authorList>
    </citation>
    <scope>NUCLEOTIDE SEQUENCE [LARGE SCALE GENOMIC DNA]</scope>
    <source>
        <strain evidence="2">cv. HN1</strain>
        <tissue evidence="1">Leaves</tissue>
    </source>
</reference>
<evidence type="ECO:0000313" key="1">
    <source>
        <dbReference type="EMBL" id="RZC74312.1"/>
    </source>
</evidence>
<keyword evidence="2" id="KW-1185">Reference proteome</keyword>
<name>A0A4Y7KPJ5_PAPSO</name>
<dbReference type="AlphaFoldDB" id="A0A4Y7KPJ5"/>
<accession>A0A4Y7KPJ5</accession>
<dbReference type="Gramene" id="RZC74312">
    <property type="protein sequence ID" value="RZC74312"/>
    <property type="gene ID" value="C5167_049788"/>
</dbReference>
<protein>
    <submittedName>
        <fullName evidence="1">Uncharacterized protein</fullName>
    </submittedName>
</protein>